<dbReference type="GO" id="GO:0003677">
    <property type="term" value="F:DNA binding"/>
    <property type="evidence" value="ECO:0007669"/>
    <property type="project" value="UniProtKB-KW"/>
</dbReference>
<reference evidence="1 2" key="1">
    <citation type="submission" date="2020-08" db="EMBL/GenBank/DDBJ databases">
        <title>Sequencing the genomes of 1000 actinobacteria strains.</title>
        <authorList>
            <person name="Klenk H.-P."/>
        </authorList>
    </citation>
    <scope>NUCLEOTIDE SEQUENCE [LARGE SCALE GENOMIC DNA]</scope>
    <source>
        <strain evidence="1 2">DSM 43768</strain>
    </source>
</reference>
<keyword evidence="2" id="KW-1185">Reference proteome</keyword>
<dbReference type="RefSeq" id="WP_185112841.1">
    <property type="nucleotide sequence ID" value="NZ_BAAAXY010000038.1"/>
</dbReference>
<keyword evidence="1" id="KW-0238">DNA-binding</keyword>
<comment type="caution">
    <text evidence="1">The sequence shown here is derived from an EMBL/GenBank/DDBJ whole genome shotgun (WGS) entry which is preliminary data.</text>
</comment>
<evidence type="ECO:0000313" key="2">
    <source>
        <dbReference type="Proteomes" id="UP000565579"/>
    </source>
</evidence>
<evidence type="ECO:0000313" key="1">
    <source>
        <dbReference type="EMBL" id="MBB6557255.1"/>
    </source>
</evidence>
<dbReference type="EMBL" id="JACHMI010000002">
    <property type="protein sequence ID" value="MBB6557255.1"/>
    <property type="molecule type" value="Genomic_DNA"/>
</dbReference>
<proteinExistence type="predicted"/>
<organism evidence="1 2">
    <name type="scientific">Nonomuraea rubra</name>
    <dbReference type="NCBI Taxonomy" id="46180"/>
    <lineage>
        <taxon>Bacteria</taxon>
        <taxon>Bacillati</taxon>
        <taxon>Actinomycetota</taxon>
        <taxon>Actinomycetes</taxon>
        <taxon>Streptosporangiales</taxon>
        <taxon>Streptosporangiaceae</taxon>
        <taxon>Nonomuraea</taxon>
    </lineage>
</organism>
<name>A0A7X0P8G6_9ACTN</name>
<dbReference type="AlphaFoldDB" id="A0A7X0P8G6"/>
<accession>A0A7X0P8G6</accession>
<sequence length="98" mass="10634">MSNTATEVISDALTSTSPSADDILDALGNAGYHVIRPEDGPAWIPVTPRSLAKAQRIAALINDGKTLQQIAAETRMSLRQVERYSAAARDMGLIERRR</sequence>
<dbReference type="Proteomes" id="UP000565579">
    <property type="component" value="Unassembled WGS sequence"/>
</dbReference>
<protein>
    <submittedName>
        <fullName evidence="1">DNA-binding NarL/FixJ family response regulator</fullName>
    </submittedName>
</protein>
<gene>
    <name evidence="1" type="ORF">HD593_012145</name>
</gene>